<name>A0A2B4SQZ2_STYPI</name>
<reference evidence="3" key="1">
    <citation type="journal article" date="2017" name="bioRxiv">
        <title>Comparative analysis of the genomes of Stylophora pistillata and Acropora digitifera provides evidence for extensive differences between species of corals.</title>
        <authorList>
            <person name="Voolstra C.R."/>
            <person name="Li Y."/>
            <person name="Liew Y.J."/>
            <person name="Baumgarten S."/>
            <person name="Zoccola D."/>
            <person name="Flot J.-F."/>
            <person name="Tambutte S."/>
            <person name="Allemand D."/>
            <person name="Aranda M."/>
        </authorList>
    </citation>
    <scope>NUCLEOTIDE SEQUENCE [LARGE SCALE GENOMIC DNA]</scope>
</reference>
<organism evidence="2 3">
    <name type="scientific">Stylophora pistillata</name>
    <name type="common">Smooth cauliflower coral</name>
    <dbReference type="NCBI Taxonomy" id="50429"/>
    <lineage>
        <taxon>Eukaryota</taxon>
        <taxon>Metazoa</taxon>
        <taxon>Cnidaria</taxon>
        <taxon>Anthozoa</taxon>
        <taxon>Hexacorallia</taxon>
        <taxon>Scleractinia</taxon>
        <taxon>Astrocoeniina</taxon>
        <taxon>Pocilloporidae</taxon>
        <taxon>Stylophora</taxon>
    </lineage>
</organism>
<sequence length="166" mass="18933">MSVQQCLACNAVVPKSSKSCQCGHVFEDVKQIAGKRFSEYRAELYWRLESKRMKALSKENTPLNEVTSTDENNNVSKDDKHINNEKIAEPIARLAPVPKKRILQRRVKGLCPTNKGLHKPSNVTYQRVPPTNDKTVSPEVLHRLSKALEEINKKILTQNMVWKNLV</sequence>
<evidence type="ECO:0000256" key="1">
    <source>
        <dbReference type="SAM" id="MobiDB-lite"/>
    </source>
</evidence>
<dbReference type="AlphaFoldDB" id="A0A2B4SQZ2"/>
<comment type="caution">
    <text evidence="2">The sequence shown here is derived from an EMBL/GenBank/DDBJ whole genome shotgun (WGS) entry which is preliminary data.</text>
</comment>
<dbReference type="EMBL" id="LSMT01000034">
    <property type="protein sequence ID" value="PFX31539.1"/>
    <property type="molecule type" value="Genomic_DNA"/>
</dbReference>
<evidence type="ECO:0000313" key="3">
    <source>
        <dbReference type="Proteomes" id="UP000225706"/>
    </source>
</evidence>
<protein>
    <submittedName>
        <fullName evidence="2">Uncharacterized protein</fullName>
    </submittedName>
</protein>
<accession>A0A2B4SQZ2</accession>
<dbReference type="Proteomes" id="UP000225706">
    <property type="component" value="Unassembled WGS sequence"/>
</dbReference>
<feature type="region of interest" description="Disordered" evidence="1">
    <location>
        <begin position="111"/>
        <end position="131"/>
    </location>
</feature>
<proteinExistence type="predicted"/>
<evidence type="ECO:0000313" key="2">
    <source>
        <dbReference type="EMBL" id="PFX31539.1"/>
    </source>
</evidence>
<gene>
    <name evidence="2" type="ORF">AWC38_SpisGene3640</name>
</gene>
<keyword evidence="3" id="KW-1185">Reference proteome</keyword>
<dbReference type="OrthoDB" id="5975782at2759"/>